<dbReference type="Proteomes" id="UP000822142">
    <property type="component" value="Unassembled WGS sequence"/>
</dbReference>
<dbReference type="InterPro" id="IPR007373">
    <property type="entry name" value="Thiamin_PyroPKinase_B1-bd"/>
</dbReference>
<dbReference type="PANTHER" id="PTHR41299">
    <property type="entry name" value="THIAMINE PYROPHOSPHOKINASE"/>
    <property type="match status" value="1"/>
</dbReference>
<keyword evidence="1 7" id="KW-0808">Transferase</keyword>
<dbReference type="GO" id="GO:0004788">
    <property type="term" value="F:thiamine diphosphokinase activity"/>
    <property type="evidence" value="ECO:0007669"/>
    <property type="project" value="UniProtKB-EC"/>
</dbReference>
<evidence type="ECO:0000256" key="2">
    <source>
        <dbReference type="ARBA" id="ARBA00022741"/>
    </source>
</evidence>
<dbReference type="NCBIfam" id="TIGR01378">
    <property type="entry name" value="thi_PPkinase"/>
    <property type="match status" value="1"/>
</dbReference>
<evidence type="ECO:0000256" key="5">
    <source>
        <dbReference type="NCBIfam" id="TIGR01378"/>
    </source>
</evidence>
<evidence type="ECO:0000256" key="3">
    <source>
        <dbReference type="ARBA" id="ARBA00022777"/>
    </source>
</evidence>
<reference evidence="7 8" key="1">
    <citation type="journal article" date="2020" name="Cell Host Microbe">
        <title>Functional and Genomic Variation between Human-Derived Isolates of Lachnospiraceae Reveals Inter- and Intra-Species Diversity.</title>
        <authorList>
            <person name="Sorbara M.T."/>
            <person name="Littmann E.R."/>
            <person name="Fontana E."/>
            <person name="Moody T.U."/>
            <person name="Kohout C.E."/>
            <person name="Gjonbalaj M."/>
            <person name="Eaton V."/>
            <person name="Seok R."/>
            <person name="Leiner I.M."/>
            <person name="Pamer E.G."/>
        </authorList>
    </citation>
    <scope>NUCLEOTIDE SEQUENCE [LARGE SCALE GENOMIC DNA]</scope>
    <source>
        <strain evidence="7 8">MSK.15.26</strain>
    </source>
</reference>
<keyword evidence="8" id="KW-1185">Reference proteome</keyword>
<dbReference type="SMART" id="SM00983">
    <property type="entry name" value="TPK_B1_binding"/>
    <property type="match status" value="1"/>
</dbReference>
<dbReference type="Pfam" id="PF04265">
    <property type="entry name" value="TPK_B1_binding"/>
    <property type="match status" value="1"/>
</dbReference>
<evidence type="ECO:0000256" key="4">
    <source>
        <dbReference type="ARBA" id="ARBA00022840"/>
    </source>
</evidence>
<dbReference type="Pfam" id="PF04263">
    <property type="entry name" value="TPK_catalytic"/>
    <property type="match status" value="1"/>
</dbReference>
<dbReference type="InterPro" id="IPR053149">
    <property type="entry name" value="TPK"/>
</dbReference>
<dbReference type="CDD" id="cd07995">
    <property type="entry name" value="TPK"/>
    <property type="match status" value="1"/>
</dbReference>
<proteinExistence type="predicted"/>
<comment type="caution">
    <text evidence="7">The sequence shown here is derived from an EMBL/GenBank/DDBJ whole genome shotgun (WGS) entry which is preliminary data.</text>
</comment>
<dbReference type="EC" id="2.7.6.2" evidence="5"/>
<sequence>MDTVLVCGGCLQEEFARNVIEHMHPDCVIGIDRGLNFCYRNHIRPDYILGDFDSIDKEVLAYYESQPDVSVKRYQPEKDATDTAIGMELAFKAGSDRIFLLGATGGRLDHYMGNLKTLITASRRNCQAWILDEQNAITLLSRSAELKKAEQFGTYISFFSMGDCVKGLTLRGFKYPLTDYTMDNADGIGISNEIEAETASVTFSEGQVLMIMSKDKI</sequence>
<protein>
    <recommendedName>
        <fullName evidence="5">Thiamine diphosphokinase</fullName>
        <ecNumber evidence="5">2.7.6.2</ecNumber>
    </recommendedName>
</protein>
<dbReference type="Gene3D" id="3.40.50.10240">
    <property type="entry name" value="Thiamin pyrophosphokinase, catalytic domain"/>
    <property type="match status" value="1"/>
</dbReference>
<dbReference type="InterPro" id="IPR036371">
    <property type="entry name" value="TPK_B1-bd_sf"/>
</dbReference>
<accession>A0ABX2I371</accession>
<dbReference type="InterPro" id="IPR006282">
    <property type="entry name" value="Thi_PPkinase"/>
</dbReference>
<organism evidence="7 8">
    <name type="scientific">Blautia hansenii</name>
    <name type="common">Ruminococcus hansenii</name>
    <dbReference type="NCBI Taxonomy" id="1322"/>
    <lineage>
        <taxon>Bacteria</taxon>
        <taxon>Bacillati</taxon>
        <taxon>Bacillota</taxon>
        <taxon>Clostridia</taxon>
        <taxon>Lachnospirales</taxon>
        <taxon>Lachnospiraceae</taxon>
        <taxon>Blautia</taxon>
    </lineage>
</organism>
<evidence type="ECO:0000313" key="7">
    <source>
        <dbReference type="EMBL" id="NSJ84765.1"/>
    </source>
</evidence>
<feature type="domain" description="Thiamin pyrophosphokinase thiamin-binding" evidence="6">
    <location>
        <begin position="133"/>
        <end position="209"/>
    </location>
</feature>
<dbReference type="PANTHER" id="PTHR41299:SF1">
    <property type="entry name" value="THIAMINE PYROPHOSPHOKINASE"/>
    <property type="match status" value="1"/>
</dbReference>
<dbReference type="SUPFAM" id="SSF63862">
    <property type="entry name" value="Thiamin pyrophosphokinase, substrate-binding domain"/>
    <property type="match status" value="1"/>
</dbReference>
<keyword evidence="4" id="KW-0067">ATP-binding</keyword>
<keyword evidence="2" id="KW-0547">Nucleotide-binding</keyword>
<name>A0ABX2I371_BLAHA</name>
<gene>
    <name evidence="7" type="ORF">G5A70_00895</name>
</gene>
<keyword evidence="3" id="KW-0418">Kinase</keyword>
<evidence type="ECO:0000256" key="1">
    <source>
        <dbReference type="ARBA" id="ARBA00022679"/>
    </source>
</evidence>
<dbReference type="InterPro" id="IPR007371">
    <property type="entry name" value="TPK_catalytic"/>
</dbReference>
<evidence type="ECO:0000259" key="6">
    <source>
        <dbReference type="SMART" id="SM00983"/>
    </source>
</evidence>
<dbReference type="EMBL" id="JAAITA010000001">
    <property type="protein sequence ID" value="NSJ84765.1"/>
    <property type="molecule type" value="Genomic_DNA"/>
</dbReference>
<dbReference type="RefSeq" id="WP_173747245.1">
    <property type="nucleotide sequence ID" value="NZ_JAAITA010000001.1"/>
</dbReference>
<dbReference type="InterPro" id="IPR036759">
    <property type="entry name" value="TPK_catalytic_sf"/>
</dbReference>
<evidence type="ECO:0000313" key="8">
    <source>
        <dbReference type="Proteomes" id="UP000822142"/>
    </source>
</evidence>
<dbReference type="SUPFAM" id="SSF63999">
    <property type="entry name" value="Thiamin pyrophosphokinase, catalytic domain"/>
    <property type="match status" value="1"/>
</dbReference>